<evidence type="ECO:0000256" key="1">
    <source>
        <dbReference type="SAM" id="MobiDB-lite"/>
    </source>
</evidence>
<protein>
    <submittedName>
        <fullName evidence="2">VP</fullName>
    </submittedName>
</protein>
<proteinExistence type="predicted"/>
<sequence>MSDVCMSSSTKRAADSTTGGPSAKKGVGQGVSAGGMAGAAGGAGSKGETNPIPRPMKRNRMTFTFTKCTFDEITSDLVSYFPGAFTLCNLFPTRQTDIVANLAELFPLMSIHPLKFKMSNFVFLLDEVGALGSTPVTTTSITPQMYFLHMRPDDQTQTSIQIRDDDNKLLTFTTQIPDVNTSTLLTNDATFNANVENWALRTPGTASTFQDGGKVGPINASVMSGTPRVPRVADRKQFSIVRPGDAITKTYSTAVNKTLLATKIDYFRTIVSGATPSFTTTYYHYPGRFRPLLYRDEMSNPTLAEKHPELGSCTYDFFVCPPIAKGDGTILKQRVACMTEIEMSITLYNREDYYAVEGTHDANLSQFGMATWNPSTQGTAAVGDGSMKQTTFWH</sequence>
<accession>A0A8A4XC77</accession>
<name>A0A8A4XC77_9VIRU</name>
<feature type="compositionally biased region" description="Gly residues" evidence="1">
    <location>
        <begin position="27"/>
        <end position="45"/>
    </location>
</feature>
<dbReference type="EMBL" id="MW046440">
    <property type="protein sequence ID" value="QTE03833.1"/>
    <property type="molecule type" value="Genomic_DNA"/>
</dbReference>
<feature type="region of interest" description="Disordered" evidence="1">
    <location>
        <begin position="1"/>
        <end position="58"/>
    </location>
</feature>
<organism evidence="2">
    <name type="scientific">Lanius cristatus densovirus</name>
    <dbReference type="NCBI Taxonomy" id="2794498"/>
    <lineage>
        <taxon>Viruses</taxon>
        <taxon>Monodnaviria</taxon>
        <taxon>Shotokuvirae</taxon>
        <taxon>Cossaviricota</taxon>
        <taxon>Quintoviricetes</taxon>
        <taxon>Piccovirales</taxon>
        <taxon>Parvoviridae</taxon>
        <taxon>Densovirinae</taxon>
    </lineage>
</organism>
<reference evidence="2" key="1">
    <citation type="submission" date="2020-09" db="EMBL/GenBank/DDBJ databases">
        <title>Parvovirus dark matter in the feces of wild birds.</title>
        <authorList>
            <person name="Dai Z."/>
            <person name="Yang S."/>
            <person name="Zhang W."/>
        </authorList>
    </citation>
    <scope>NUCLEOTIDE SEQUENCE</scope>
    <source>
        <strain evidence="2">Brs136par01</strain>
    </source>
</reference>
<evidence type="ECO:0000313" key="2">
    <source>
        <dbReference type="EMBL" id="QTE03833.1"/>
    </source>
</evidence>
<feature type="compositionally biased region" description="Polar residues" evidence="1">
    <location>
        <begin position="1"/>
        <end position="20"/>
    </location>
</feature>